<comment type="caution">
    <text evidence="12">Lacks conserved residue(s) required for the propagation of feature annotation.</text>
</comment>
<evidence type="ECO:0000259" key="14">
    <source>
        <dbReference type="PROSITE" id="PS50026"/>
    </source>
</evidence>
<dbReference type="FunFam" id="2.10.25.10:FF:000038">
    <property type="entry name" value="Fibrillin 2"/>
    <property type="match status" value="1"/>
</dbReference>
<dbReference type="PIRSF" id="PIRSF036313">
    <property type="entry name" value="Fibulin-1"/>
    <property type="match status" value="1"/>
</dbReference>
<evidence type="ECO:0000256" key="4">
    <source>
        <dbReference type="ARBA" id="ARBA00022530"/>
    </source>
</evidence>
<dbReference type="Pfam" id="PF22914">
    <property type="entry name" value="Fibulin_C"/>
    <property type="match status" value="1"/>
</dbReference>
<dbReference type="SUPFAM" id="SSF57184">
    <property type="entry name" value="Growth factor receptor domain"/>
    <property type="match status" value="2"/>
</dbReference>
<dbReference type="Pfam" id="PF12662">
    <property type="entry name" value="cEGF"/>
    <property type="match status" value="1"/>
</dbReference>
<feature type="domain" description="EGF-like" evidence="14">
    <location>
        <begin position="356"/>
        <end position="397"/>
    </location>
</feature>
<dbReference type="FunFam" id="2.10.25.10:FF:000005">
    <property type="entry name" value="Fibrillin 2"/>
    <property type="match status" value="1"/>
</dbReference>
<keyword evidence="4 11" id="KW-0272">Extracellular matrix</keyword>
<reference evidence="15" key="2">
    <citation type="submission" date="2012-12" db="EMBL/GenBank/DDBJ databases">
        <authorList>
            <consortium name="WormBase Consortium"/>
            <person name="Ghedin E."/>
            <person name="Paulini M."/>
        </authorList>
    </citation>
    <scope>NUCLEOTIDE SEQUENCE</scope>
    <source>
        <strain evidence="15">FR3</strain>
    </source>
</reference>
<dbReference type="Pfam" id="PF07645">
    <property type="entry name" value="EGF_CA"/>
    <property type="match status" value="5"/>
</dbReference>
<dbReference type="FunFam" id="2.10.25.10:FF:000010">
    <property type="entry name" value="Pro-epidermal growth factor"/>
    <property type="match status" value="1"/>
</dbReference>
<evidence type="ECO:0000256" key="5">
    <source>
        <dbReference type="ARBA" id="ARBA00022536"/>
    </source>
</evidence>
<comment type="similarity">
    <text evidence="2 11">Belongs to the fibulin family.</text>
</comment>
<feature type="chain" id="PRO_5009328358" description="Fibulin-1" evidence="13">
    <location>
        <begin position="28"/>
        <end position="678"/>
    </location>
</feature>
<dbReference type="InterPro" id="IPR018097">
    <property type="entry name" value="EGF_Ca-bd_CS"/>
</dbReference>
<evidence type="ECO:0000256" key="1">
    <source>
        <dbReference type="ARBA" id="ARBA00004498"/>
    </source>
</evidence>
<sequence length="678" mass="75520">MRQLTRNPNFLSFILVVGRLLISFIDASELSHCCTIGKIHFEQLLSCAEIKLNETASTCILTASICCMDTLLEHNCNYGIKMAESEDQCLLNITDIGGGIRKECCECCLLAKELSRNDKSCVAPNGFGAACLRSFHQCCFENAKSKQYHRNSDLLDLLSVGDRCISTKCEHLCTDRGGATVECSCHPGYELGPDGYSCIDIDECLLLADDCLESQRCLNTPGSFKCIRTLSCGTGYALDSDTEQCIDVDECNLGSHDCGPLYQCRNTQGSYRCDPKKCAEGELMNPRTGECTNMDCPIGYKPIRGRCEDVNECEIIGRCAQFEECINTPGSFRCQERGNLCTNGYRMDRDTGFCVDINECADGTHFCGDKQCINLLGSYKCRCSAGFEFNDTTKRCEDVDECKKFAGHVCSLHATCENTYGSFKCHCKDGFKIAKDARNCDDIDECTLWAGDDLCMGRCINTPGSYKCQCPVGYEIQEDGRTCKDVDECAKGECQGNDQICVNTLGSFKCHVIRCPLNYMHDKNYKNRCNRLSHLCDSLTEEACKNHAIRISWEFTSIPKQEPISSRRTSITLFTVRGPTSPSSNVQFELKLKSAIPEKFYVLPAVRSNFLLQKSEEKNGAIIALRDSLDGPQEVILELILRLSINGVFQSKFIANLVINVAPYRRQRTTPFSDSLTK</sequence>
<evidence type="ECO:0000256" key="11">
    <source>
        <dbReference type="PIRNR" id="PIRNR036313"/>
    </source>
</evidence>
<dbReference type="GO" id="GO:0030198">
    <property type="term" value="P:extracellular matrix organization"/>
    <property type="evidence" value="ECO:0007669"/>
    <property type="project" value="InterPro"/>
</dbReference>
<evidence type="ECO:0000256" key="12">
    <source>
        <dbReference type="PROSITE-ProRule" id="PRU00076"/>
    </source>
</evidence>
<dbReference type="PANTHER" id="PTHR24050">
    <property type="entry name" value="PA14 DOMAIN-CONTAINING PROTEIN"/>
    <property type="match status" value="1"/>
</dbReference>
<evidence type="ECO:0000256" key="7">
    <source>
        <dbReference type="ARBA" id="ARBA00022737"/>
    </source>
</evidence>
<evidence type="ECO:0000256" key="6">
    <source>
        <dbReference type="ARBA" id="ARBA00022729"/>
    </source>
</evidence>
<dbReference type="PROSITE" id="PS01187">
    <property type="entry name" value="EGF_CA"/>
    <property type="match status" value="3"/>
</dbReference>
<dbReference type="InterPro" id="IPR055088">
    <property type="entry name" value="Fibulin_C"/>
</dbReference>
<dbReference type="InterPro" id="IPR000152">
    <property type="entry name" value="EGF-type_Asp/Asn_hydroxyl_site"/>
</dbReference>
<comment type="subunit">
    <text evidence="11">Homomultimerizes and interacts with various extracellular matrix components.</text>
</comment>
<evidence type="ECO:0000256" key="13">
    <source>
        <dbReference type="SAM" id="SignalP"/>
    </source>
</evidence>
<dbReference type="InterPro" id="IPR049883">
    <property type="entry name" value="NOTCH1_EGF-like"/>
</dbReference>
<keyword evidence="9" id="KW-1015">Disulfide bond</keyword>
<dbReference type="CDD" id="cd00054">
    <property type="entry name" value="EGF_CA"/>
    <property type="match status" value="4"/>
</dbReference>
<dbReference type="InterPro" id="IPR052235">
    <property type="entry name" value="Nephronectin_domain"/>
</dbReference>
<keyword evidence="7" id="KW-0677">Repeat</keyword>
<feature type="domain" description="EGF-like" evidence="14">
    <location>
        <begin position="398"/>
        <end position="441"/>
    </location>
</feature>
<dbReference type="InterPro" id="IPR000742">
    <property type="entry name" value="EGF"/>
</dbReference>
<dbReference type="SUPFAM" id="SSF57196">
    <property type="entry name" value="EGF/Laminin"/>
    <property type="match status" value="2"/>
</dbReference>
<dbReference type="PROSITE" id="PS01186">
    <property type="entry name" value="EGF_2"/>
    <property type="match status" value="4"/>
</dbReference>
<accession>A0A1I9G4T1</accession>
<evidence type="ECO:0000313" key="15">
    <source>
        <dbReference type="EMBL" id="CDQ00436.1"/>
    </source>
</evidence>
<protein>
    <recommendedName>
        <fullName evidence="11">Fibulin-1</fullName>
    </recommendedName>
</protein>
<keyword evidence="5 12" id="KW-0245">EGF-like domain</keyword>
<gene>
    <name evidence="15" type="primary">Bm4501</name>
    <name evidence="15" type="ORF">BM_Bm4501</name>
</gene>
<keyword evidence="6 13" id="KW-0732">Signal</keyword>
<name>A0A1I9G4T1_BRUMA</name>
<dbReference type="SMART" id="SM00181">
    <property type="entry name" value="EGF"/>
    <property type="match status" value="8"/>
</dbReference>
<dbReference type="Gene3D" id="2.10.25.10">
    <property type="entry name" value="Laminin"/>
    <property type="match status" value="8"/>
</dbReference>
<dbReference type="SMART" id="SM00179">
    <property type="entry name" value="EGF_CA"/>
    <property type="match status" value="7"/>
</dbReference>
<keyword evidence="8" id="KW-0106">Calcium</keyword>
<dbReference type="InterPro" id="IPR009030">
    <property type="entry name" value="Growth_fac_rcpt_cys_sf"/>
</dbReference>
<dbReference type="FunFam" id="2.10.25.10:FF:000139">
    <property type="entry name" value="Fibulin-1"/>
    <property type="match status" value="1"/>
</dbReference>
<keyword evidence="3 11" id="KW-0964">Secreted</keyword>
<dbReference type="PROSITE" id="PS00010">
    <property type="entry name" value="ASX_HYDROXYL"/>
    <property type="match status" value="3"/>
</dbReference>
<evidence type="ECO:0000256" key="10">
    <source>
        <dbReference type="ARBA" id="ARBA00023180"/>
    </source>
</evidence>
<dbReference type="EMBL" id="LN857014">
    <property type="protein sequence ID" value="CDQ00436.1"/>
    <property type="molecule type" value="Genomic_DNA"/>
</dbReference>
<evidence type="ECO:0000256" key="9">
    <source>
        <dbReference type="ARBA" id="ARBA00023157"/>
    </source>
</evidence>
<dbReference type="InterPro" id="IPR017048">
    <property type="entry name" value="Fibulin-1"/>
</dbReference>
<evidence type="ECO:0000256" key="3">
    <source>
        <dbReference type="ARBA" id="ARBA00022525"/>
    </source>
</evidence>
<dbReference type="GO" id="GO:0016504">
    <property type="term" value="F:peptidase activator activity"/>
    <property type="evidence" value="ECO:0007669"/>
    <property type="project" value="InterPro"/>
</dbReference>
<reference evidence="15" key="1">
    <citation type="journal article" date="2007" name="Science">
        <title>Draft genome of the filarial nematode parasite Brugia malayi.</title>
        <authorList>
            <person name="Ghedin E."/>
            <person name="Wang S."/>
            <person name="Spiro D."/>
            <person name="Caler E."/>
            <person name="Zhao Q."/>
            <person name="Crabtree J."/>
            <person name="Allen J.E."/>
            <person name="Delcher A.L."/>
            <person name="Guiliano D.B."/>
            <person name="Miranda-Saavedra D."/>
            <person name="Angiuoli S.V."/>
            <person name="Creasy T."/>
            <person name="Amedeo P."/>
            <person name="Haas B."/>
            <person name="El-Sayed N.M."/>
            <person name="Wortman J.R."/>
            <person name="Feldblyum T."/>
            <person name="Tallon L."/>
            <person name="Schatz M."/>
            <person name="Shumway M."/>
            <person name="Koo H."/>
            <person name="Salzberg S.L."/>
            <person name="Schobel S."/>
            <person name="Pertea M."/>
            <person name="Pop M."/>
            <person name="White O."/>
            <person name="Barton G.J."/>
            <person name="Carlow C.K."/>
            <person name="Crawford M.J."/>
            <person name="Daub J."/>
            <person name="Dimmic M.W."/>
            <person name="Estes C.F."/>
            <person name="Foster J.M."/>
            <person name="Ganatra M."/>
            <person name="Gregory W.F."/>
            <person name="Johnson N.M."/>
            <person name="Jin J."/>
            <person name="Komuniecki R."/>
            <person name="Korf I."/>
            <person name="Kumar S."/>
            <person name="Laney S."/>
            <person name="Li B.W."/>
            <person name="Li W."/>
            <person name="Lindblom T.H."/>
            <person name="Lustigman S."/>
            <person name="Ma D."/>
            <person name="Maina C.V."/>
            <person name="Martin D.M."/>
            <person name="McCarter J.P."/>
            <person name="McReynolds L."/>
            <person name="Mitreva M."/>
            <person name="Nutman T.B."/>
            <person name="Parkinson J."/>
            <person name="Peregrin-Alvarez J.M."/>
            <person name="Poole C."/>
            <person name="Ren Q."/>
            <person name="Saunders L."/>
            <person name="Sluder A.E."/>
            <person name="Smith K."/>
            <person name="Stanke M."/>
            <person name="Unnasch T.R."/>
            <person name="Ware J."/>
            <person name="Wei A.D."/>
            <person name="Weil G."/>
            <person name="Williams D.J."/>
            <person name="Zhang Y."/>
            <person name="Williams S.A."/>
            <person name="Fraser-Liggett C."/>
            <person name="Slatko B."/>
            <person name="Blaxter M.L."/>
            <person name="Scott A.L."/>
        </authorList>
    </citation>
    <scope>NUCLEOTIDE SEQUENCE</scope>
    <source>
        <strain evidence="15">FR3</strain>
    </source>
</reference>
<keyword evidence="10" id="KW-0325">Glycoprotein</keyword>
<feature type="domain" description="EGF-like" evidence="14">
    <location>
        <begin position="442"/>
        <end position="484"/>
    </location>
</feature>
<dbReference type="InterPro" id="IPR001881">
    <property type="entry name" value="EGF-like_Ca-bd_dom"/>
</dbReference>
<dbReference type="PROSITE" id="PS50026">
    <property type="entry name" value="EGF_3"/>
    <property type="match status" value="3"/>
</dbReference>
<dbReference type="PANTHER" id="PTHR24050:SF27">
    <property type="entry name" value="FIBRILLIN-1"/>
    <property type="match status" value="1"/>
</dbReference>
<dbReference type="AlphaFoldDB" id="A0A1I9G4T1"/>
<organism evidence="15">
    <name type="scientific">Brugia malayi</name>
    <name type="common">Filarial nematode worm</name>
    <dbReference type="NCBI Taxonomy" id="6279"/>
    <lineage>
        <taxon>Eukaryota</taxon>
        <taxon>Metazoa</taxon>
        <taxon>Ecdysozoa</taxon>
        <taxon>Nematoda</taxon>
        <taxon>Chromadorea</taxon>
        <taxon>Rhabditida</taxon>
        <taxon>Spirurina</taxon>
        <taxon>Spiruromorpha</taxon>
        <taxon>Filarioidea</taxon>
        <taxon>Onchocercidae</taxon>
        <taxon>Brugia</taxon>
    </lineage>
</organism>
<dbReference type="GO" id="GO:0005509">
    <property type="term" value="F:calcium ion binding"/>
    <property type="evidence" value="ECO:0007669"/>
    <property type="project" value="InterPro"/>
</dbReference>
<comment type="subcellular location">
    <subcellularLocation>
        <location evidence="1 11">Secreted</location>
        <location evidence="1 11">Extracellular space</location>
        <location evidence="1 11">Extracellular matrix</location>
    </subcellularLocation>
</comment>
<evidence type="ECO:0000256" key="2">
    <source>
        <dbReference type="ARBA" id="ARBA00006127"/>
    </source>
</evidence>
<feature type="signal peptide" evidence="13">
    <location>
        <begin position="1"/>
        <end position="27"/>
    </location>
</feature>
<dbReference type="GO" id="GO:0071944">
    <property type="term" value="C:cell periphery"/>
    <property type="evidence" value="ECO:0007669"/>
    <property type="project" value="UniProtKB-ARBA"/>
</dbReference>
<dbReference type="InterPro" id="IPR026823">
    <property type="entry name" value="cEGF"/>
</dbReference>
<proteinExistence type="inferred from homology"/>
<evidence type="ECO:0000256" key="8">
    <source>
        <dbReference type="ARBA" id="ARBA00022837"/>
    </source>
</evidence>